<evidence type="ECO:0000313" key="8">
    <source>
        <dbReference type="Proteomes" id="UP001223586"/>
    </source>
</evidence>
<comment type="subcellular location">
    <subcellularLocation>
        <location evidence="1">Endomembrane system</location>
        <topology evidence="1">Multi-pass membrane protein</topology>
    </subcellularLocation>
</comment>
<gene>
    <name evidence="7" type="ORF">J2S08_002129</name>
</gene>
<feature type="transmembrane region" description="Helical" evidence="5">
    <location>
        <begin position="123"/>
        <end position="142"/>
    </location>
</feature>
<name>A0ABT9WSU6_9BACI</name>
<organism evidence="7 8">
    <name type="scientific">Bacillus chungangensis</name>
    <dbReference type="NCBI Taxonomy" id="587633"/>
    <lineage>
        <taxon>Bacteria</taxon>
        <taxon>Bacillati</taxon>
        <taxon>Bacillota</taxon>
        <taxon>Bacilli</taxon>
        <taxon>Bacillales</taxon>
        <taxon>Bacillaceae</taxon>
        <taxon>Bacillus</taxon>
    </lineage>
</organism>
<evidence type="ECO:0000256" key="5">
    <source>
        <dbReference type="SAM" id="Phobius"/>
    </source>
</evidence>
<accession>A0ABT9WSU6</accession>
<dbReference type="Proteomes" id="UP001223586">
    <property type="component" value="Unassembled WGS sequence"/>
</dbReference>
<feature type="transmembrane region" description="Helical" evidence="5">
    <location>
        <begin position="224"/>
        <end position="245"/>
    </location>
</feature>
<feature type="transmembrane region" description="Helical" evidence="5">
    <location>
        <begin position="252"/>
        <end position="280"/>
    </location>
</feature>
<feature type="transmembrane region" description="Helical" evidence="5">
    <location>
        <begin position="72"/>
        <end position="93"/>
    </location>
</feature>
<comment type="caution">
    <text evidence="7">The sequence shown here is derived from an EMBL/GenBank/DDBJ whole genome shotgun (WGS) entry which is preliminary data.</text>
</comment>
<dbReference type="SMART" id="SM00752">
    <property type="entry name" value="HTTM"/>
    <property type="match status" value="1"/>
</dbReference>
<evidence type="ECO:0000259" key="6">
    <source>
        <dbReference type="SMART" id="SM00752"/>
    </source>
</evidence>
<dbReference type="InterPro" id="IPR011020">
    <property type="entry name" value="HTTM-like"/>
</dbReference>
<evidence type="ECO:0000313" key="7">
    <source>
        <dbReference type="EMBL" id="MDQ0176292.1"/>
    </source>
</evidence>
<evidence type="ECO:0000256" key="1">
    <source>
        <dbReference type="ARBA" id="ARBA00004127"/>
    </source>
</evidence>
<reference evidence="7 8" key="1">
    <citation type="submission" date="2023-07" db="EMBL/GenBank/DDBJ databases">
        <title>Genomic Encyclopedia of Type Strains, Phase IV (KMG-IV): sequencing the most valuable type-strain genomes for metagenomic binning, comparative biology and taxonomic classification.</title>
        <authorList>
            <person name="Goeker M."/>
        </authorList>
    </citation>
    <scope>NUCLEOTIDE SEQUENCE [LARGE SCALE GENOMIC DNA]</scope>
    <source>
        <strain evidence="7 8">DSM 23837</strain>
    </source>
</reference>
<protein>
    <recommendedName>
        <fullName evidence="6">HTTM-like domain-containing protein</fullName>
    </recommendedName>
</protein>
<keyword evidence="4 5" id="KW-0472">Membrane</keyword>
<dbReference type="PANTHER" id="PTHR39535">
    <property type="entry name" value="SPORULATION-DELAYING PROTEIN SDPB"/>
    <property type="match status" value="1"/>
</dbReference>
<dbReference type="InterPro" id="IPR052964">
    <property type="entry name" value="Sporulation_signal_mat"/>
</dbReference>
<dbReference type="PANTHER" id="PTHR39535:SF2">
    <property type="entry name" value="HTTM DOMAIN-CONTAINING PROTEIN"/>
    <property type="match status" value="1"/>
</dbReference>
<dbReference type="EMBL" id="JAUSTT010000011">
    <property type="protein sequence ID" value="MDQ0176292.1"/>
    <property type="molecule type" value="Genomic_DNA"/>
</dbReference>
<proteinExistence type="predicted"/>
<evidence type="ECO:0000256" key="3">
    <source>
        <dbReference type="ARBA" id="ARBA00022989"/>
    </source>
</evidence>
<feature type="domain" description="HTTM-like" evidence="6">
    <location>
        <begin position="10"/>
        <end position="289"/>
    </location>
</feature>
<evidence type="ECO:0000256" key="4">
    <source>
        <dbReference type="ARBA" id="ARBA00023136"/>
    </source>
</evidence>
<keyword evidence="3 5" id="KW-1133">Transmembrane helix</keyword>
<dbReference type="RefSeq" id="WP_307229324.1">
    <property type="nucleotide sequence ID" value="NZ_JAUSTT010000011.1"/>
</dbReference>
<feature type="transmembrane region" description="Helical" evidence="5">
    <location>
        <begin position="12"/>
        <end position="34"/>
    </location>
</feature>
<keyword evidence="2 5" id="KW-0812">Transmembrane</keyword>
<sequence>MFGKFYKWLQEPHYLIGASVLRILLGCIILYTYIVNYPLRHFFWGNTGIIDNQTYSEMNRIFFSVYGWTDSVIIFEITYHLGILITLLFTIGMGGKIVQIFNYIFTLSLFNRNGLISDGGENLLYLVLFYMLFMNVTAYFTWSKKTNKAKLLEKFRIKHKDYISIFHNFGFIFIIVQLCTMYLLSGLYQVMGERWNSGTAVYYILQVEQYSLNIIPEFLLNNSIFIVLATYASILIKIAFPFAIFNKYTKYIVIMGIIGFHLGILVEMGLVTFSLTMIAVDSLLITDKEYRYIALKIKKSIGKFGGKRYERKSA</sequence>
<feature type="transmembrane region" description="Helical" evidence="5">
    <location>
        <begin position="162"/>
        <end position="184"/>
    </location>
</feature>
<keyword evidence="8" id="KW-1185">Reference proteome</keyword>
<evidence type="ECO:0000256" key="2">
    <source>
        <dbReference type="ARBA" id="ARBA00022692"/>
    </source>
</evidence>